<dbReference type="Pfam" id="PF00010">
    <property type="entry name" value="HLH"/>
    <property type="match status" value="1"/>
</dbReference>
<feature type="domain" description="BHLH" evidence="8">
    <location>
        <begin position="926"/>
        <end position="976"/>
    </location>
</feature>
<dbReference type="Gene3D" id="4.10.280.10">
    <property type="entry name" value="Helix-loop-helix DNA-binding domain"/>
    <property type="match status" value="1"/>
</dbReference>
<dbReference type="PANTHER" id="PTHR47926">
    <property type="entry name" value="PENTATRICOPEPTIDE REPEAT-CONTAINING PROTEIN"/>
    <property type="match status" value="1"/>
</dbReference>
<feature type="region of interest" description="Disordered" evidence="7">
    <location>
        <begin position="1014"/>
        <end position="1047"/>
    </location>
</feature>
<dbReference type="NCBIfam" id="TIGR00756">
    <property type="entry name" value="PPR"/>
    <property type="match status" value="2"/>
</dbReference>
<dbReference type="SUPFAM" id="SSF47459">
    <property type="entry name" value="HLH, helix-loop-helix DNA-binding domain"/>
    <property type="match status" value="1"/>
</dbReference>
<keyword evidence="4" id="KW-0805">Transcription regulation</keyword>
<dbReference type="InterPro" id="IPR046848">
    <property type="entry name" value="E_motif"/>
</dbReference>
<dbReference type="EnsemblPlants" id="LPERR09G10080.1">
    <property type="protein sequence ID" value="LPERR09G10080.1"/>
    <property type="gene ID" value="LPERR09G10080"/>
</dbReference>
<dbReference type="STRING" id="77586.A0A0D9XET2"/>
<organism evidence="9 10">
    <name type="scientific">Leersia perrieri</name>
    <dbReference type="NCBI Taxonomy" id="77586"/>
    <lineage>
        <taxon>Eukaryota</taxon>
        <taxon>Viridiplantae</taxon>
        <taxon>Streptophyta</taxon>
        <taxon>Embryophyta</taxon>
        <taxon>Tracheophyta</taxon>
        <taxon>Spermatophyta</taxon>
        <taxon>Magnoliopsida</taxon>
        <taxon>Liliopsida</taxon>
        <taxon>Poales</taxon>
        <taxon>Poaceae</taxon>
        <taxon>BOP clade</taxon>
        <taxon>Oryzoideae</taxon>
        <taxon>Oryzeae</taxon>
        <taxon>Oryzinae</taxon>
        <taxon>Leersia</taxon>
    </lineage>
</organism>
<feature type="region of interest" description="Disordered" evidence="7">
    <location>
        <begin position="909"/>
        <end position="940"/>
    </location>
</feature>
<dbReference type="FunFam" id="1.25.40.10:FF:000090">
    <property type="entry name" value="Pentatricopeptide repeat-containing protein, chloroplastic"/>
    <property type="match status" value="1"/>
</dbReference>
<evidence type="ECO:0000256" key="5">
    <source>
        <dbReference type="ARBA" id="ARBA00023163"/>
    </source>
</evidence>
<feature type="compositionally biased region" description="Polar residues" evidence="7">
    <location>
        <begin position="1173"/>
        <end position="1191"/>
    </location>
</feature>
<proteinExistence type="inferred from homology"/>
<dbReference type="PROSITE" id="PS50888">
    <property type="entry name" value="BHLH"/>
    <property type="match status" value="1"/>
</dbReference>
<dbReference type="CDD" id="cd11453">
    <property type="entry name" value="bHLH_AtBIM_like"/>
    <property type="match status" value="1"/>
</dbReference>
<dbReference type="InterPro" id="IPR002885">
    <property type="entry name" value="PPR_rpt"/>
</dbReference>
<dbReference type="HOGENOM" id="CLU_002706_2_0_1"/>
<feature type="compositionally biased region" description="Basic residues" evidence="7">
    <location>
        <begin position="27"/>
        <end position="41"/>
    </location>
</feature>
<dbReference type="AlphaFoldDB" id="A0A0D9XET2"/>
<evidence type="ECO:0000256" key="2">
    <source>
        <dbReference type="ARBA" id="ARBA00022737"/>
    </source>
</evidence>
<keyword evidence="3" id="KW-0809">Transit peptide</keyword>
<sequence>MRQYGAASHARAHVRRAGSSYRAAAGRGRRRSQTKQRKAKEKRIVLLREEEDEEEEDRCIDLSSLAILRANSAISRSIVSSWTRHDCSGERSRRGGGETVRVIIGRRATIMGIQGKKATTREHDFLSLYTAAAKDPSLQLHDAKPPPPSQGFFLRTHDFLQPLEKPSPSPAPSPAASQQQHHQTFSISHVAGARPVAAAAAAVVKAEPTTSSSSPFVLWGQPTAAHPVAALGHHHHHHHQWTLPFAGVGQVAAAAAAAPRNHQPPQERKGRVGGGGLMDSGSRSSGGAGFDDDDGLAARREVSSSLKEGRRKPHEPMEMEICSRCALPSHIHQLHARLLVSGRLGRGSPSLALALLRAACRVRASPCLRPLARHVLDEIPRPHPHFLHAAARLASRLRMPSLALRHYVALRTHHPAFLPPAPAIADVLKSVRGRAAHAHALRVAAHTGDNRFLQNTLISMYFACGDARRARLVFEGMRDRDVVSWTSLVSGLVQNGCPLQGLQQFSAMMRCDIRPDFVVLVTIVKAFMELYDLPGAESAHSLVVKGGFHDEQDVLITLTAMYASFGCLVAAKALFDMVPPQQVNVILWNAMISGYSKNGFAHEALNLFKHMQMVARNVAPDSITLRSVIFACAQLGSTELAAWMEDYVRRSEYREDVLVNTALIDMYAKSGSIAHARAVFEWMHVDDRDVVVWSALITGYGVQGLINEACTLFEDMKLAGVRPNDVTFLGLLSACNHAGAVEKGWSYFHSMKPDYGIEPQHQHYACVVDLLSRAGQLDRAYQFILNMPIKPEMTVWGALLHGCKMHGHSNMAMAECAAQHIFQLEQSNSGHYVQLANMYASAGMWSQVAGMRITMREKGVTKTTGCSSIEVDGEMHSFHAWDHSHPRATEIFALLCLLSPTPDLTVRVDGKGGSCSGSGTDQRPNTPRSKHSATEQRRRSKINDRFQILRELLPHSDQKRDKATFLLEVIEYIRFLQEKVQKHETSVPEWNQENAKILPWSNIYFRSFWKNSQSKGQIPGDDLPDPSQFIRNGSSSGFNFTGKPDDNHAMVTSAAASGAQEQVETDHTASVSYRSAETPTNITNNVTSQAQAQAQAQWASPSGVDDSAMNSEMLNNQQLAIDEGTISLSSQYSQQLLGSLTHALESSGVDLSQASISVQINLGKRAVKRSGADGSSSSKELPNPSVNNENMGHQLAMLGGGVEDLPQLTKRHKSGNS</sequence>
<evidence type="ECO:0000259" key="8">
    <source>
        <dbReference type="PROSITE" id="PS50888"/>
    </source>
</evidence>
<dbReference type="Gramene" id="LPERR09G10080.1">
    <property type="protein sequence ID" value="LPERR09G10080.1"/>
    <property type="gene ID" value="LPERR09G10080"/>
</dbReference>
<evidence type="ECO:0000256" key="7">
    <source>
        <dbReference type="SAM" id="MobiDB-lite"/>
    </source>
</evidence>
<comment type="similarity">
    <text evidence="1">Belongs to the bHLH protein family.</text>
</comment>
<dbReference type="Proteomes" id="UP000032180">
    <property type="component" value="Chromosome 9"/>
</dbReference>
<feature type="region of interest" description="Disordered" evidence="7">
    <location>
        <begin position="1165"/>
        <end position="1217"/>
    </location>
</feature>
<feature type="region of interest" description="Disordered" evidence="7">
    <location>
        <begin position="1"/>
        <end position="41"/>
    </location>
</feature>
<dbReference type="PANTHER" id="PTHR47926:SF396">
    <property type="entry name" value="PENTATRICOPEPTIDE REPEAT-CONTAINING PROTEIN"/>
    <property type="match status" value="1"/>
</dbReference>
<feature type="region of interest" description="Disordered" evidence="7">
    <location>
        <begin position="161"/>
        <end position="184"/>
    </location>
</feature>
<dbReference type="Pfam" id="PF13041">
    <property type="entry name" value="PPR_2"/>
    <property type="match status" value="2"/>
</dbReference>
<feature type="region of interest" description="Disordered" evidence="7">
    <location>
        <begin position="254"/>
        <end position="315"/>
    </location>
</feature>
<dbReference type="Pfam" id="PF20431">
    <property type="entry name" value="E_motif"/>
    <property type="match status" value="1"/>
</dbReference>
<dbReference type="InterPro" id="IPR046960">
    <property type="entry name" value="PPR_At4g14850-like_plant"/>
</dbReference>
<evidence type="ECO:0000256" key="3">
    <source>
        <dbReference type="ARBA" id="ARBA00022946"/>
    </source>
</evidence>
<reference evidence="9 10" key="1">
    <citation type="submission" date="2012-08" db="EMBL/GenBank/DDBJ databases">
        <title>Oryza genome evolution.</title>
        <authorList>
            <person name="Wing R.A."/>
        </authorList>
    </citation>
    <scope>NUCLEOTIDE SEQUENCE</scope>
</reference>
<evidence type="ECO:0000256" key="4">
    <source>
        <dbReference type="ARBA" id="ARBA00023015"/>
    </source>
</evidence>
<dbReference type="GO" id="GO:0046983">
    <property type="term" value="F:protein dimerization activity"/>
    <property type="evidence" value="ECO:0007669"/>
    <property type="project" value="InterPro"/>
</dbReference>
<keyword evidence="2" id="KW-0677">Repeat</keyword>
<protein>
    <recommendedName>
        <fullName evidence="8">BHLH domain-containing protein</fullName>
    </recommendedName>
</protein>
<reference evidence="9 10" key="2">
    <citation type="submission" date="2013-12" db="EMBL/GenBank/DDBJ databases">
        <authorList>
            <person name="Yu Y."/>
            <person name="Lee S."/>
            <person name="de Baynast K."/>
            <person name="Wissotski M."/>
            <person name="Liu L."/>
            <person name="Talag J."/>
            <person name="Goicoechea J."/>
            <person name="Angelova A."/>
            <person name="Jetty R."/>
            <person name="Kudrna D."/>
            <person name="Golser W."/>
            <person name="Rivera L."/>
            <person name="Zhang J."/>
            <person name="Wing R."/>
        </authorList>
    </citation>
    <scope>NUCLEOTIDE SEQUENCE</scope>
</reference>
<dbReference type="InterPro" id="IPR011598">
    <property type="entry name" value="bHLH_dom"/>
</dbReference>
<keyword evidence="5" id="KW-0804">Transcription</keyword>
<dbReference type="Gramene" id="LPERR09G10080.2">
    <property type="protein sequence ID" value="LPERR09G10080.2"/>
    <property type="gene ID" value="LPERR09G10080"/>
</dbReference>
<name>A0A0D9XET2_9ORYZ</name>
<feature type="compositionally biased region" description="Polar residues" evidence="7">
    <location>
        <begin position="1029"/>
        <end position="1039"/>
    </location>
</feature>
<dbReference type="Gene3D" id="1.25.40.10">
    <property type="entry name" value="Tetratricopeptide repeat domain"/>
    <property type="match status" value="4"/>
</dbReference>
<accession>A0A0D9XET2</accession>
<dbReference type="EnsemblPlants" id="LPERR09G10080.2">
    <property type="protein sequence ID" value="LPERR09G10080.2"/>
    <property type="gene ID" value="LPERR09G10080"/>
</dbReference>
<keyword evidence="10" id="KW-1185">Reference proteome</keyword>
<feature type="repeat" description="PPR" evidence="6">
    <location>
        <begin position="481"/>
        <end position="515"/>
    </location>
</feature>
<dbReference type="InterPro" id="IPR011990">
    <property type="entry name" value="TPR-like_helical_dom_sf"/>
</dbReference>
<feature type="compositionally biased region" description="Gly residues" evidence="7">
    <location>
        <begin position="272"/>
        <end position="289"/>
    </location>
</feature>
<dbReference type="eggNOG" id="KOG4197">
    <property type="taxonomic scope" value="Eukaryota"/>
</dbReference>
<dbReference type="GO" id="GO:0003723">
    <property type="term" value="F:RNA binding"/>
    <property type="evidence" value="ECO:0007669"/>
    <property type="project" value="InterPro"/>
</dbReference>
<feature type="repeat" description="PPR" evidence="6">
    <location>
        <begin position="584"/>
        <end position="620"/>
    </location>
</feature>
<dbReference type="PROSITE" id="PS51375">
    <property type="entry name" value="PPR"/>
    <property type="match status" value="3"/>
</dbReference>
<dbReference type="GO" id="GO:0009451">
    <property type="term" value="P:RNA modification"/>
    <property type="evidence" value="ECO:0007669"/>
    <property type="project" value="InterPro"/>
</dbReference>
<feature type="compositionally biased region" description="Polar residues" evidence="7">
    <location>
        <begin position="917"/>
        <end position="927"/>
    </location>
</feature>
<evidence type="ECO:0000256" key="6">
    <source>
        <dbReference type="PROSITE-ProRule" id="PRU00708"/>
    </source>
</evidence>
<evidence type="ECO:0000256" key="1">
    <source>
        <dbReference type="ARBA" id="ARBA00005510"/>
    </source>
</evidence>
<feature type="repeat" description="PPR" evidence="6">
    <location>
        <begin position="689"/>
        <end position="723"/>
    </location>
</feature>
<dbReference type="SMART" id="SM00353">
    <property type="entry name" value="HLH"/>
    <property type="match status" value="1"/>
</dbReference>
<dbReference type="Pfam" id="PF01535">
    <property type="entry name" value="PPR"/>
    <property type="match status" value="2"/>
</dbReference>
<reference evidence="9" key="3">
    <citation type="submission" date="2015-04" db="UniProtKB">
        <authorList>
            <consortium name="EnsemblPlants"/>
        </authorList>
    </citation>
    <scope>IDENTIFICATION</scope>
</reference>
<dbReference type="InterPro" id="IPR036638">
    <property type="entry name" value="HLH_DNA-bd_sf"/>
</dbReference>
<feature type="compositionally biased region" description="Low complexity" evidence="7">
    <location>
        <begin position="17"/>
        <end position="26"/>
    </location>
</feature>
<evidence type="ECO:0000313" key="10">
    <source>
        <dbReference type="Proteomes" id="UP000032180"/>
    </source>
</evidence>
<evidence type="ECO:0000313" key="9">
    <source>
        <dbReference type="EnsemblPlants" id="LPERR09G10080.2"/>
    </source>
</evidence>